<evidence type="ECO:0000259" key="7">
    <source>
        <dbReference type="PROSITE" id="PS51898"/>
    </source>
</evidence>
<dbReference type="Pfam" id="PF02899">
    <property type="entry name" value="Phage_int_SAM_1"/>
    <property type="match status" value="1"/>
</dbReference>
<evidence type="ECO:0000313" key="10">
    <source>
        <dbReference type="Proteomes" id="UP000323521"/>
    </source>
</evidence>
<dbReference type="GO" id="GO:0003677">
    <property type="term" value="F:DNA binding"/>
    <property type="evidence" value="ECO:0007669"/>
    <property type="project" value="UniProtKB-UniRule"/>
</dbReference>
<proteinExistence type="inferred from homology"/>
<evidence type="ECO:0000256" key="1">
    <source>
        <dbReference type="ARBA" id="ARBA00003283"/>
    </source>
</evidence>
<dbReference type="InterPro" id="IPR010998">
    <property type="entry name" value="Integrase_recombinase_N"/>
</dbReference>
<comment type="similarity">
    <text evidence="2">Belongs to the 'phage' integrase family.</text>
</comment>
<dbReference type="GO" id="GO:0015074">
    <property type="term" value="P:DNA integration"/>
    <property type="evidence" value="ECO:0007669"/>
    <property type="project" value="UniProtKB-KW"/>
</dbReference>
<evidence type="ECO:0000256" key="4">
    <source>
        <dbReference type="ARBA" id="ARBA00023125"/>
    </source>
</evidence>
<reference evidence="9 10" key="1">
    <citation type="submission" date="2016-10" db="EMBL/GenBank/DDBJ databases">
        <title>Complete Genome Sequence of Peptococcaceae strain DCMF.</title>
        <authorList>
            <person name="Edwards R.J."/>
            <person name="Holland S.I."/>
            <person name="Deshpande N.P."/>
            <person name="Wong Y.K."/>
            <person name="Ertan H."/>
            <person name="Manefield M."/>
            <person name="Russell T.L."/>
            <person name="Lee M.J."/>
        </authorList>
    </citation>
    <scope>NUCLEOTIDE SEQUENCE [LARGE SCALE GENOMIC DNA]</scope>
    <source>
        <strain evidence="9 10">DCMF</strain>
    </source>
</reference>
<keyword evidence="10" id="KW-1185">Reference proteome</keyword>
<keyword evidence="4 6" id="KW-0238">DNA-binding</keyword>
<dbReference type="PROSITE" id="PS51898">
    <property type="entry name" value="TYR_RECOMBINASE"/>
    <property type="match status" value="1"/>
</dbReference>
<evidence type="ECO:0000256" key="2">
    <source>
        <dbReference type="ARBA" id="ARBA00008857"/>
    </source>
</evidence>
<dbReference type="AlphaFoldDB" id="A0A3G1KUB8"/>
<accession>A0A3G1KUB8</accession>
<dbReference type="KEGG" id="fwa:DCMF_15765"/>
<evidence type="ECO:0000256" key="5">
    <source>
        <dbReference type="ARBA" id="ARBA00023172"/>
    </source>
</evidence>
<dbReference type="EMBL" id="CP017634">
    <property type="protein sequence ID" value="ATW26036.1"/>
    <property type="molecule type" value="Genomic_DNA"/>
</dbReference>
<feature type="domain" description="Core-binding (CB)" evidence="8">
    <location>
        <begin position="6"/>
        <end position="98"/>
    </location>
</feature>
<dbReference type="InterPro" id="IPR004107">
    <property type="entry name" value="Integrase_SAM-like_N"/>
</dbReference>
<dbReference type="Gene3D" id="1.10.443.10">
    <property type="entry name" value="Intergrase catalytic core"/>
    <property type="match status" value="1"/>
</dbReference>
<organism evidence="9 10">
    <name type="scientific">Formimonas warabiya</name>
    <dbReference type="NCBI Taxonomy" id="1761012"/>
    <lineage>
        <taxon>Bacteria</taxon>
        <taxon>Bacillati</taxon>
        <taxon>Bacillota</taxon>
        <taxon>Clostridia</taxon>
        <taxon>Eubacteriales</taxon>
        <taxon>Peptococcaceae</taxon>
        <taxon>Candidatus Formimonas</taxon>
    </lineage>
</organism>
<feature type="domain" description="Tyr recombinase" evidence="7">
    <location>
        <begin position="123"/>
        <end position="309"/>
    </location>
</feature>
<comment type="function">
    <text evidence="1">Site-specific tyrosine recombinase, which acts by catalyzing the cutting and rejoining of the recombining DNA molecules.</text>
</comment>
<dbReference type="InterPro" id="IPR013762">
    <property type="entry name" value="Integrase-like_cat_sf"/>
</dbReference>
<evidence type="ECO:0000259" key="8">
    <source>
        <dbReference type="PROSITE" id="PS51900"/>
    </source>
</evidence>
<dbReference type="SUPFAM" id="SSF56349">
    <property type="entry name" value="DNA breaking-rejoining enzymes"/>
    <property type="match status" value="1"/>
</dbReference>
<dbReference type="GO" id="GO:0006310">
    <property type="term" value="P:DNA recombination"/>
    <property type="evidence" value="ECO:0007669"/>
    <property type="project" value="UniProtKB-KW"/>
</dbReference>
<dbReference type="InterPro" id="IPR050090">
    <property type="entry name" value="Tyrosine_recombinase_XerCD"/>
</dbReference>
<evidence type="ECO:0000256" key="3">
    <source>
        <dbReference type="ARBA" id="ARBA00022908"/>
    </source>
</evidence>
<evidence type="ECO:0008006" key="11">
    <source>
        <dbReference type="Google" id="ProtNLM"/>
    </source>
</evidence>
<sequence>MRKNSAFLDVLSSYFTEYLPVTKGLSSNSIRSYKYSFQLLFSFLKEEKGVLPEKVTFHTLEKDMPEQFLSWLEKCRSCSISTRNQRLSCISSFSKYAARKEPVEAAGFHGTLSSIPKKKESDKMPVYFTKEEISIMLHLPSGIGTVGYRDLVLLSVLYASGARAQELCDLKVSDIRFGEKASIKLIGKGKRGRIITIPDDCAVLLKTYLEHEKKAVESHVFSSQAHEHMTISCVEEIVKKYVREAKRKHPALFKEKIYTPHTFRHSIAVHMLEAGVPLPVIKNFLGHVSLETTLIYATVSDELKDKYLAEHSLANILPVKAALAYEDIGLEFLKKI</sequence>
<dbReference type="Proteomes" id="UP000323521">
    <property type="component" value="Chromosome"/>
</dbReference>
<dbReference type="InterPro" id="IPR011010">
    <property type="entry name" value="DNA_brk_join_enz"/>
</dbReference>
<dbReference type="PANTHER" id="PTHR30349:SF41">
    <property type="entry name" value="INTEGRASE_RECOMBINASE PROTEIN MJ0367-RELATED"/>
    <property type="match status" value="1"/>
</dbReference>
<dbReference type="Gene3D" id="1.10.150.130">
    <property type="match status" value="1"/>
</dbReference>
<dbReference type="InterPro" id="IPR044068">
    <property type="entry name" value="CB"/>
</dbReference>
<dbReference type="OrthoDB" id="9801717at2"/>
<protein>
    <recommendedName>
        <fullName evidence="11">Tyrosine-type recombinase/integrase</fullName>
    </recommendedName>
</protein>
<dbReference type="InterPro" id="IPR002104">
    <property type="entry name" value="Integrase_catalytic"/>
</dbReference>
<keyword evidence="3" id="KW-0229">DNA integration</keyword>
<dbReference type="Pfam" id="PF00589">
    <property type="entry name" value="Phage_integrase"/>
    <property type="match status" value="1"/>
</dbReference>
<name>A0A3G1KUB8_FORW1</name>
<evidence type="ECO:0000256" key="6">
    <source>
        <dbReference type="PROSITE-ProRule" id="PRU01248"/>
    </source>
</evidence>
<dbReference type="PROSITE" id="PS51900">
    <property type="entry name" value="CB"/>
    <property type="match status" value="1"/>
</dbReference>
<dbReference type="PANTHER" id="PTHR30349">
    <property type="entry name" value="PHAGE INTEGRASE-RELATED"/>
    <property type="match status" value="1"/>
</dbReference>
<gene>
    <name evidence="9" type="ORF">DCMF_15765</name>
</gene>
<keyword evidence="5" id="KW-0233">DNA recombination</keyword>
<evidence type="ECO:0000313" key="9">
    <source>
        <dbReference type="EMBL" id="ATW26036.1"/>
    </source>
</evidence>
<dbReference type="RefSeq" id="WP_148135308.1">
    <property type="nucleotide sequence ID" value="NZ_CP017634.1"/>
</dbReference>